<accession>A0A1F7UPZ3</accession>
<dbReference type="PANTHER" id="PTHR11067:SF9">
    <property type="entry name" value="INOSINE TRIPHOSPHATE PYROPHOSPHATASE"/>
    <property type="match status" value="1"/>
</dbReference>
<organism evidence="3 4">
    <name type="scientific">Candidatus Uhrbacteria bacterium RIFCSPLOWO2_01_FULL_47_25</name>
    <dbReference type="NCBI Taxonomy" id="1802402"/>
    <lineage>
        <taxon>Bacteria</taxon>
        <taxon>Candidatus Uhriibacteriota</taxon>
    </lineage>
</organism>
<dbReference type="Gene3D" id="3.90.950.10">
    <property type="match status" value="1"/>
</dbReference>
<evidence type="ECO:0000313" key="3">
    <source>
        <dbReference type="EMBL" id="OGL80305.1"/>
    </source>
</evidence>
<dbReference type="InterPro" id="IPR002637">
    <property type="entry name" value="RdgB/HAM1"/>
</dbReference>
<gene>
    <name evidence="3" type="ORF">A2936_02500</name>
</gene>
<evidence type="ECO:0000313" key="4">
    <source>
        <dbReference type="Proteomes" id="UP000176846"/>
    </source>
</evidence>
<dbReference type="Proteomes" id="UP000176846">
    <property type="component" value="Unassembled WGS sequence"/>
</dbReference>
<evidence type="ECO:0008006" key="5">
    <source>
        <dbReference type="Google" id="ProtNLM"/>
    </source>
</evidence>
<dbReference type="SUPFAM" id="SSF52972">
    <property type="entry name" value="ITPase-like"/>
    <property type="match status" value="1"/>
</dbReference>
<comment type="caution">
    <text evidence="3">The sequence shown here is derived from an EMBL/GenBank/DDBJ whole genome shotgun (WGS) entry which is preliminary data.</text>
</comment>
<dbReference type="GO" id="GO:0009143">
    <property type="term" value="P:nucleoside triphosphate catabolic process"/>
    <property type="evidence" value="ECO:0007669"/>
    <property type="project" value="InterPro"/>
</dbReference>
<dbReference type="GO" id="GO:0047429">
    <property type="term" value="F:nucleoside triphosphate diphosphatase activity"/>
    <property type="evidence" value="ECO:0007669"/>
    <property type="project" value="InterPro"/>
</dbReference>
<comment type="similarity">
    <text evidence="1">Belongs to the HAM1 NTPase family.</text>
</comment>
<name>A0A1F7UPZ3_9BACT</name>
<reference evidence="3 4" key="1">
    <citation type="journal article" date="2016" name="Nat. Commun.">
        <title>Thousands of microbial genomes shed light on interconnected biogeochemical processes in an aquifer system.</title>
        <authorList>
            <person name="Anantharaman K."/>
            <person name="Brown C.T."/>
            <person name="Hug L.A."/>
            <person name="Sharon I."/>
            <person name="Castelle C.J."/>
            <person name="Probst A.J."/>
            <person name="Thomas B.C."/>
            <person name="Singh A."/>
            <person name="Wilkins M.J."/>
            <person name="Karaoz U."/>
            <person name="Brodie E.L."/>
            <person name="Williams K.H."/>
            <person name="Hubbard S.S."/>
            <person name="Banfield J.F."/>
        </authorList>
    </citation>
    <scope>NUCLEOTIDE SEQUENCE [LARGE SCALE GENOMIC DNA]</scope>
</reference>
<dbReference type="PANTHER" id="PTHR11067">
    <property type="entry name" value="INOSINE TRIPHOSPHATE PYROPHOSPHATASE/HAM1 PROTEIN"/>
    <property type="match status" value="1"/>
</dbReference>
<dbReference type="InterPro" id="IPR029001">
    <property type="entry name" value="ITPase-like_fam"/>
</dbReference>
<protein>
    <recommendedName>
        <fullName evidence="5">Non-canonical purine NTP pyrophosphatase, RdgB/HAM1 family</fullName>
    </recommendedName>
</protein>
<dbReference type="CDD" id="cd00515">
    <property type="entry name" value="HAM1"/>
    <property type="match status" value="1"/>
</dbReference>
<keyword evidence="2" id="KW-0378">Hydrolase</keyword>
<dbReference type="GO" id="GO:0005737">
    <property type="term" value="C:cytoplasm"/>
    <property type="evidence" value="ECO:0007669"/>
    <property type="project" value="TreeGrafter"/>
</dbReference>
<evidence type="ECO:0000256" key="2">
    <source>
        <dbReference type="ARBA" id="ARBA00022801"/>
    </source>
</evidence>
<dbReference type="EMBL" id="MGEK01000039">
    <property type="protein sequence ID" value="OGL80305.1"/>
    <property type="molecule type" value="Genomic_DNA"/>
</dbReference>
<evidence type="ECO:0000256" key="1">
    <source>
        <dbReference type="ARBA" id="ARBA00008023"/>
    </source>
</evidence>
<dbReference type="Pfam" id="PF01725">
    <property type="entry name" value="Ham1p_like"/>
    <property type="match status" value="1"/>
</dbReference>
<proteinExistence type="inferred from homology"/>
<dbReference type="AlphaFoldDB" id="A0A1F7UPZ3"/>
<sequence>MLPEVRQLDIDLLEIQEIDAKEIIKKKLFEALNHSKGEFIVEDTSLYLDCLNGLPGPLIKWFLKTVGNDGLAKIAEKLGDTSAEAKTLIGYAKNRAEIYYFEGVTKGTIVKPKGEINFGWDPIFLPSGHKKTFAEMSREEKNEISMRRIALNKLKEFLRP</sequence>